<dbReference type="InterPro" id="IPR024187">
    <property type="entry name" value="Sig_transdc_resp-reg_cit/mal"/>
</dbReference>
<keyword evidence="3 10" id="KW-0597">Phosphoprotein</keyword>
<protein>
    <recommendedName>
        <fullName evidence="9">Transcriptional regulatory protein</fullName>
    </recommendedName>
</protein>
<evidence type="ECO:0000256" key="1">
    <source>
        <dbReference type="ARBA" id="ARBA00004496"/>
    </source>
</evidence>
<comment type="subcellular location">
    <subcellularLocation>
        <location evidence="1 9">Cytoplasm</location>
    </subcellularLocation>
</comment>
<evidence type="ECO:0000259" key="11">
    <source>
        <dbReference type="PROSITE" id="PS50110"/>
    </source>
</evidence>
<evidence type="ECO:0000313" key="13">
    <source>
        <dbReference type="Proteomes" id="UP001597340"/>
    </source>
</evidence>
<reference evidence="13" key="1">
    <citation type="journal article" date="2019" name="Int. J. Syst. Evol. Microbiol.">
        <title>The Global Catalogue of Microorganisms (GCM) 10K type strain sequencing project: providing services to taxonomists for standard genome sequencing and annotation.</title>
        <authorList>
            <consortium name="The Broad Institute Genomics Platform"/>
            <consortium name="The Broad Institute Genome Sequencing Center for Infectious Disease"/>
            <person name="Wu L."/>
            <person name="Ma J."/>
        </authorList>
    </citation>
    <scope>NUCLEOTIDE SEQUENCE [LARGE SCALE GENOMIC DNA]</scope>
    <source>
        <strain evidence="13">CCM 9147</strain>
    </source>
</reference>
<evidence type="ECO:0000256" key="3">
    <source>
        <dbReference type="ARBA" id="ARBA00022553"/>
    </source>
</evidence>
<dbReference type="Gene3D" id="3.40.50.2300">
    <property type="match status" value="1"/>
</dbReference>
<evidence type="ECO:0000256" key="5">
    <source>
        <dbReference type="ARBA" id="ARBA00023015"/>
    </source>
</evidence>
<evidence type="ECO:0000256" key="4">
    <source>
        <dbReference type="ARBA" id="ARBA00023012"/>
    </source>
</evidence>
<dbReference type="InterPro" id="IPR051271">
    <property type="entry name" value="2C-system_Tx_regulators"/>
</dbReference>
<dbReference type="SUPFAM" id="SSF52172">
    <property type="entry name" value="CheY-like"/>
    <property type="match status" value="1"/>
</dbReference>
<dbReference type="Proteomes" id="UP001597340">
    <property type="component" value="Unassembled WGS sequence"/>
</dbReference>
<dbReference type="SUPFAM" id="SSF46785">
    <property type="entry name" value="Winged helix' DNA-binding domain"/>
    <property type="match status" value="1"/>
</dbReference>
<keyword evidence="5 9" id="KW-0805">Transcription regulation</keyword>
<dbReference type="InterPro" id="IPR036390">
    <property type="entry name" value="WH_DNA-bd_sf"/>
</dbReference>
<dbReference type="SMART" id="SM00448">
    <property type="entry name" value="REC"/>
    <property type="match status" value="1"/>
</dbReference>
<keyword evidence="4 9" id="KW-0902">Two-component regulatory system</keyword>
<keyword evidence="7 9" id="KW-0010">Activator</keyword>
<dbReference type="InterPro" id="IPR011006">
    <property type="entry name" value="CheY-like_superfamily"/>
</dbReference>
<feature type="modified residue" description="4-aspartylphosphate" evidence="10">
    <location>
        <position position="58"/>
    </location>
</feature>
<dbReference type="PIRSF" id="PIRSF006171">
    <property type="entry name" value="RR_citrat_malat"/>
    <property type="match status" value="1"/>
</dbReference>
<proteinExistence type="predicted"/>
<keyword evidence="13" id="KW-1185">Reference proteome</keyword>
<dbReference type="RefSeq" id="WP_229525005.1">
    <property type="nucleotide sequence ID" value="NZ_JAFFQR010000084.1"/>
</dbReference>
<gene>
    <name evidence="12" type="ORF">ACFQ5D_15645</name>
</gene>
<evidence type="ECO:0000256" key="7">
    <source>
        <dbReference type="ARBA" id="ARBA00023159"/>
    </source>
</evidence>
<evidence type="ECO:0000256" key="2">
    <source>
        <dbReference type="ARBA" id="ARBA00022490"/>
    </source>
</evidence>
<dbReference type="Pfam" id="PF00072">
    <property type="entry name" value="Response_reg"/>
    <property type="match status" value="1"/>
</dbReference>
<dbReference type="InterPro" id="IPR001789">
    <property type="entry name" value="Sig_transdc_resp-reg_receiver"/>
</dbReference>
<name>A0ABW4DG35_9BACL</name>
<evidence type="ECO:0000256" key="6">
    <source>
        <dbReference type="ARBA" id="ARBA00023125"/>
    </source>
</evidence>
<keyword evidence="6 9" id="KW-0238">DNA-binding</keyword>
<evidence type="ECO:0000256" key="8">
    <source>
        <dbReference type="ARBA" id="ARBA00023163"/>
    </source>
</evidence>
<dbReference type="EMBL" id="JBHTNZ010000022">
    <property type="protein sequence ID" value="MFD1462808.1"/>
    <property type="molecule type" value="Genomic_DNA"/>
</dbReference>
<keyword evidence="2 9" id="KW-0963">Cytoplasm</keyword>
<comment type="caution">
    <text evidence="12">The sequence shown here is derived from an EMBL/GenBank/DDBJ whole genome shotgun (WGS) entry which is preliminary data.</text>
</comment>
<feature type="domain" description="Response regulatory" evidence="11">
    <location>
        <begin position="7"/>
        <end position="123"/>
    </location>
</feature>
<accession>A0ABW4DG35</accession>
<dbReference type="PANTHER" id="PTHR45526">
    <property type="entry name" value="TRANSCRIPTIONAL REGULATORY PROTEIN DPIA"/>
    <property type="match status" value="1"/>
</dbReference>
<dbReference type="PROSITE" id="PS50110">
    <property type="entry name" value="RESPONSE_REGULATORY"/>
    <property type="match status" value="1"/>
</dbReference>
<organism evidence="12 13">
    <name type="scientific">Paenibacillus farraposensis</name>
    <dbReference type="NCBI Taxonomy" id="2807095"/>
    <lineage>
        <taxon>Bacteria</taxon>
        <taxon>Bacillati</taxon>
        <taxon>Bacillota</taxon>
        <taxon>Bacilli</taxon>
        <taxon>Bacillales</taxon>
        <taxon>Paenibacillaceae</taxon>
        <taxon>Paenibacillus</taxon>
    </lineage>
</organism>
<evidence type="ECO:0000256" key="9">
    <source>
        <dbReference type="PIRNR" id="PIRNR006171"/>
    </source>
</evidence>
<keyword evidence="8 9" id="KW-0804">Transcription</keyword>
<sequence>MAGSPMHVLVIEDDFRIAKMHGKLIDSFEGYHLVATAHNYEQALSHIIKLKPDLLLLDVYLPDSSGIELLRTIRSQNLPCDVILITAAKESEIVEEGLRLGVFDYLIKPFDLNHLQNTLRKYAQYKNRLFSQEQWDQEYVNELMKLRAPKPTANQLQKGIDERTLDRIKQVLDIQLHVQTADDIARLAGVSLSTVRNYLKYMVHEDMVEESMQYGTIGRPQRLYRIIK</sequence>
<evidence type="ECO:0000313" key="12">
    <source>
        <dbReference type="EMBL" id="MFD1462808.1"/>
    </source>
</evidence>
<dbReference type="PANTHER" id="PTHR45526:SF1">
    <property type="entry name" value="TRANSCRIPTIONAL REGULATORY PROTEIN DCUR-RELATED"/>
    <property type="match status" value="1"/>
</dbReference>
<evidence type="ECO:0000256" key="10">
    <source>
        <dbReference type="PROSITE-ProRule" id="PRU00169"/>
    </source>
</evidence>